<name>A0A9X2ANB3_9FLAO</name>
<feature type="repeat" description="TPR" evidence="1">
    <location>
        <begin position="184"/>
        <end position="217"/>
    </location>
</feature>
<dbReference type="InterPro" id="IPR011990">
    <property type="entry name" value="TPR-like_helical_dom_sf"/>
</dbReference>
<feature type="chain" id="PRO_5040953856" evidence="4">
    <location>
        <begin position="26"/>
        <end position="637"/>
    </location>
</feature>
<keyword evidence="6" id="KW-0808">Transferase</keyword>
<evidence type="ECO:0000256" key="3">
    <source>
        <dbReference type="SAM" id="Phobius"/>
    </source>
</evidence>
<evidence type="ECO:0000313" key="6">
    <source>
        <dbReference type="EMBL" id="MCI2229724.1"/>
    </source>
</evidence>
<keyword evidence="6" id="KW-0418">Kinase</keyword>
<feature type="signal peptide" evidence="4">
    <location>
        <begin position="1"/>
        <end position="25"/>
    </location>
</feature>
<feature type="domain" description="Histidine kinase" evidence="5">
    <location>
        <begin position="440"/>
        <end position="632"/>
    </location>
</feature>
<keyword evidence="3" id="KW-0812">Transmembrane</keyword>
<feature type="repeat" description="TPR" evidence="1">
    <location>
        <begin position="104"/>
        <end position="137"/>
    </location>
</feature>
<dbReference type="Gene3D" id="1.25.40.10">
    <property type="entry name" value="Tetratricopeptide repeat domain"/>
    <property type="match status" value="2"/>
</dbReference>
<dbReference type="InterPro" id="IPR036890">
    <property type="entry name" value="HATPase_C_sf"/>
</dbReference>
<reference evidence="6" key="1">
    <citation type="submission" date="2022-02" db="EMBL/GenBank/DDBJ databases">
        <title>Polaribacter sp. MSW13, isolated from seawater.</title>
        <authorList>
            <person name="Kristyanto S."/>
            <person name="Jung J."/>
            <person name="Jeon C.O."/>
        </authorList>
    </citation>
    <scope>NUCLEOTIDE SEQUENCE</scope>
    <source>
        <strain evidence="6">MSW13</strain>
    </source>
</reference>
<dbReference type="EMBL" id="JAKQYM010000008">
    <property type="protein sequence ID" value="MCI2229724.1"/>
    <property type="molecule type" value="Genomic_DNA"/>
</dbReference>
<dbReference type="Pfam" id="PF02518">
    <property type="entry name" value="HATPase_c"/>
    <property type="match status" value="1"/>
</dbReference>
<proteinExistence type="predicted"/>
<dbReference type="RefSeq" id="WP_242178850.1">
    <property type="nucleotide sequence ID" value="NZ_JAKQYM010000008.1"/>
</dbReference>
<dbReference type="InterPro" id="IPR003594">
    <property type="entry name" value="HATPase_dom"/>
</dbReference>
<dbReference type="SMART" id="SM00387">
    <property type="entry name" value="HATPase_c"/>
    <property type="match status" value="1"/>
</dbReference>
<keyword evidence="2" id="KW-0175">Coiled coil</keyword>
<sequence>MKLKQKQLLRILFFCLFLNSLNNYAQDVNALNKEAMDLYKTNQKEAIKVLTNALEIAERHNNKKEVSKTKNNLGIVFRDLGEFQKAKKYSEDALTVTTDSLIKAAIYNNIGACNRKLGLYEDAISNYLKSLEIYEAKKMLNETATVHNNIAIVYNYINLNKKSLEYYDKAIKVFEKLNNNKGISQAYNNIAIVYANEGDLEKALTNFRYSLSLEKKLKDKKGIAESLNNVGSVHYYLKAIDSSIYYFKKSADIERSIGNFAGVSASYNNIAQVLLEIERFKESKTYIDSAYRIAKKYQTSEDIENALLNYTDYFEKKGNYKSSLNHHKKYLHFKDSIAKKTNIKTIQEIETKYQTEKKEKEIAIQKEQLLEKELAIKNRNLYAILITSALLILGIIFFNIYKRNQIKRKQLQKEIDLKDALAIIKTQNKLQEQRLRISRDLHDNIGSQLTFIISSIDNLKFITKDANTKLKDKLANISSFTSETIHQLRDTIWAMNKNEISMEDLHARILSFIEKAKSATENITFEIHQKIDTNVSLSTIKGINIFRVIQEAINNAIKYANASKVEIYISKENNELQILITDNGDGFDLKNVDLGNGLSNMEKRMSEIDGEINIVSKLKKGTKITLSTTLKDTANGV</sequence>
<evidence type="ECO:0000259" key="5">
    <source>
        <dbReference type="PROSITE" id="PS50109"/>
    </source>
</evidence>
<dbReference type="GO" id="GO:0000155">
    <property type="term" value="F:phosphorelay sensor kinase activity"/>
    <property type="evidence" value="ECO:0007669"/>
    <property type="project" value="InterPro"/>
</dbReference>
<dbReference type="CDD" id="cd16917">
    <property type="entry name" value="HATPase_UhpB-NarQ-NarX-like"/>
    <property type="match status" value="1"/>
</dbReference>
<dbReference type="Pfam" id="PF13181">
    <property type="entry name" value="TPR_8"/>
    <property type="match status" value="1"/>
</dbReference>
<dbReference type="SMART" id="SM00028">
    <property type="entry name" value="TPR"/>
    <property type="match status" value="7"/>
</dbReference>
<dbReference type="InterPro" id="IPR019734">
    <property type="entry name" value="TPR_rpt"/>
</dbReference>
<comment type="caution">
    <text evidence="6">The sequence shown here is derived from an EMBL/GenBank/DDBJ whole genome shotgun (WGS) entry which is preliminary data.</text>
</comment>
<evidence type="ECO:0000313" key="7">
    <source>
        <dbReference type="Proteomes" id="UP001139369"/>
    </source>
</evidence>
<keyword evidence="1" id="KW-0802">TPR repeat</keyword>
<dbReference type="PANTHER" id="PTHR10098:SF108">
    <property type="entry name" value="TETRATRICOPEPTIDE REPEAT PROTEIN 28"/>
    <property type="match status" value="1"/>
</dbReference>
<feature type="coiled-coil region" evidence="2">
    <location>
        <begin position="346"/>
        <end position="373"/>
    </location>
</feature>
<dbReference type="Proteomes" id="UP001139369">
    <property type="component" value="Unassembled WGS sequence"/>
</dbReference>
<organism evidence="6 7">
    <name type="scientific">Polaribacter marinus</name>
    <dbReference type="NCBI Taxonomy" id="2916838"/>
    <lineage>
        <taxon>Bacteria</taxon>
        <taxon>Pseudomonadati</taxon>
        <taxon>Bacteroidota</taxon>
        <taxon>Flavobacteriia</taxon>
        <taxon>Flavobacteriales</taxon>
        <taxon>Flavobacteriaceae</taxon>
    </lineage>
</organism>
<evidence type="ECO:0000256" key="4">
    <source>
        <dbReference type="SAM" id="SignalP"/>
    </source>
</evidence>
<protein>
    <submittedName>
        <fullName evidence="6">Sensor histidine kinase</fullName>
    </submittedName>
</protein>
<dbReference type="InterPro" id="IPR005467">
    <property type="entry name" value="His_kinase_dom"/>
</dbReference>
<dbReference type="PROSITE" id="PS50109">
    <property type="entry name" value="HIS_KIN"/>
    <property type="match status" value="1"/>
</dbReference>
<dbReference type="GO" id="GO:0046983">
    <property type="term" value="F:protein dimerization activity"/>
    <property type="evidence" value="ECO:0007669"/>
    <property type="project" value="InterPro"/>
</dbReference>
<dbReference type="SUPFAM" id="SSF55874">
    <property type="entry name" value="ATPase domain of HSP90 chaperone/DNA topoisomerase II/histidine kinase"/>
    <property type="match status" value="1"/>
</dbReference>
<dbReference type="Pfam" id="PF07730">
    <property type="entry name" value="HisKA_3"/>
    <property type="match status" value="1"/>
</dbReference>
<dbReference type="Gene3D" id="1.20.5.1930">
    <property type="match status" value="1"/>
</dbReference>
<evidence type="ECO:0000256" key="1">
    <source>
        <dbReference type="PROSITE-ProRule" id="PRU00339"/>
    </source>
</evidence>
<dbReference type="AlphaFoldDB" id="A0A9X2ANB3"/>
<dbReference type="Pfam" id="PF13424">
    <property type="entry name" value="TPR_12"/>
    <property type="match status" value="2"/>
</dbReference>
<feature type="transmembrane region" description="Helical" evidence="3">
    <location>
        <begin position="381"/>
        <end position="401"/>
    </location>
</feature>
<dbReference type="PANTHER" id="PTHR10098">
    <property type="entry name" value="RAPSYN-RELATED"/>
    <property type="match status" value="1"/>
</dbReference>
<dbReference type="InterPro" id="IPR011712">
    <property type="entry name" value="Sig_transdc_His_kin_sub3_dim/P"/>
</dbReference>
<feature type="repeat" description="TPR" evidence="1">
    <location>
        <begin position="67"/>
        <end position="100"/>
    </location>
</feature>
<keyword evidence="3" id="KW-1133">Transmembrane helix</keyword>
<dbReference type="Gene3D" id="3.30.565.10">
    <property type="entry name" value="Histidine kinase-like ATPase, C-terminal domain"/>
    <property type="match status" value="1"/>
</dbReference>
<dbReference type="GO" id="GO:0016020">
    <property type="term" value="C:membrane"/>
    <property type="evidence" value="ECO:0007669"/>
    <property type="project" value="InterPro"/>
</dbReference>
<evidence type="ECO:0000256" key="2">
    <source>
        <dbReference type="SAM" id="Coils"/>
    </source>
</evidence>
<dbReference type="SUPFAM" id="SSF48452">
    <property type="entry name" value="TPR-like"/>
    <property type="match status" value="2"/>
</dbReference>
<keyword evidence="3" id="KW-0472">Membrane</keyword>
<dbReference type="Pfam" id="PF13374">
    <property type="entry name" value="TPR_10"/>
    <property type="match status" value="1"/>
</dbReference>
<accession>A0A9X2ANB3</accession>
<dbReference type="PROSITE" id="PS50005">
    <property type="entry name" value="TPR"/>
    <property type="match status" value="3"/>
</dbReference>
<keyword evidence="7" id="KW-1185">Reference proteome</keyword>
<gene>
    <name evidence="6" type="ORF">MC378_11150</name>
</gene>
<keyword evidence="4" id="KW-0732">Signal</keyword>